<evidence type="ECO:0000313" key="1">
    <source>
        <dbReference type="EMBL" id="GAA1975890.1"/>
    </source>
</evidence>
<keyword evidence="2" id="KW-1185">Reference proteome</keyword>
<name>A0ABN2RW37_9ACTN</name>
<evidence type="ECO:0000313" key="2">
    <source>
        <dbReference type="Proteomes" id="UP001499854"/>
    </source>
</evidence>
<comment type="caution">
    <text evidence="1">The sequence shown here is derived from an EMBL/GenBank/DDBJ whole genome shotgun (WGS) entry which is preliminary data.</text>
</comment>
<evidence type="ECO:0008006" key="3">
    <source>
        <dbReference type="Google" id="ProtNLM"/>
    </source>
</evidence>
<dbReference type="EMBL" id="BAAAQM010000021">
    <property type="protein sequence ID" value="GAA1975890.1"/>
    <property type="molecule type" value="Genomic_DNA"/>
</dbReference>
<proteinExistence type="predicted"/>
<dbReference type="Proteomes" id="UP001499854">
    <property type="component" value="Unassembled WGS sequence"/>
</dbReference>
<sequence>MATATLRMKADRPADEKDLWARGELGHWLGFRCPSRVEVIGGDVFVSWASGLTSAQTFSTVLASLVNGRGAECPRDVRMLVEGDADFAVVDVERWTESWERFTSPWLGELVAIEVTAPDAAAGRRPGAARRRGHPTRTELARLGVPCYLLVDRAPEVAEAYLFAKPDVESGRFTRSETVPFGESFRLPDPIGLTVSTDRWRTWE</sequence>
<organism evidence="1 2">
    <name type="scientific">Catenulispora subtropica</name>
    <dbReference type="NCBI Taxonomy" id="450798"/>
    <lineage>
        <taxon>Bacteria</taxon>
        <taxon>Bacillati</taxon>
        <taxon>Actinomycetota</taxon>
        <taxon>Actinomycetes</taxon>
        <taxon>Catenulisporales</taxon>
        <taxon>Catenulisporaceae</taxon>
        <taxon>Catenulispora</taxon>
    </lineage>
</organism>
<protein>
    <recommendedName>
        <fullName evidence="3">Restriction endonuclease domain-containing protein</fullName>
    </recommendedName>
</protein>
<reference evidence="1 2" key="1">
    <citation type="journal article" date="2019" name="Int. J. Syst. Evol. Microbiol.">
        <title>The Global Catalogue of Microorganisms (GCM) 10K type strain sequencing project: providing services to taxonomists for standard genome sequencing and annotation.</title>
        <authorList>
            <consortium name="The Broad Institute Genomics Platform"/>
            <consortium name="The Broad Institute Genome Sequencing Center for Infectious Disease"/>
            <person name="Wu L."/>
            <person name="Ma J."/>
        </authorList>
    </citation>
    <scope>NUCLEOTIDE SEQUENCE [LARGE SCALE GENOMIC DNA]</scope>
    <source>
        <strain evidence="1 2">JCM 16013</strain>
    </source>
</reference>
<accession>A0ABN2RW37</accession>
<gene>
    <name evidence="1" type="ORF">GCM10009838_40140</name>
</gene>